<reference evidence="1 2" key="1">
    <citation type="journal article" date="2024" name="Plant Biotechnol. J.">
        <title>Genome and CRISPR/Cas9 system of a widespread forest tree (Populus alba) in the world.</title>
        <authorList>
            <person name="Liu Y.J."/>
            <person name="Jiang P.F."/>
            <person name="Han X.M."/>
            <person name="Li X.Y."/>
            <person name="Wang H.M."/>
            <person name="Wang Y.J."/>
            <person name="Wang X.X."/>
            <person name="Zeng Q.Y."/>
        </authorList>
    </citation>
    <scope>NUCLEOTIDE SEQUENCE [LARGE SCALE GENOMIC DNA]</scope>
    <source>
        <strain evidence="2">cv. PAL-ZL1</strain>
    </source>
</reference>
<dbReference type="Proteomes" id="UP000309997">
    <property type="component" value="Unassembled WGS sequence"/>
</dbReference>
<name>A0ACC4AJR5_POPAL</name>
<gene>
    <name evidence="1" type="ORF">D5086_031841</name>
</gene>
<organism evidence="1 2">
    <name type="scientific">Populus alba</name>
    <name type="common">White poplar</name>
    <dbReference type="NCBI Taxonomy" id="43335"/>
    <lineage>
        <taxon>Eukaryota</taxon>
        <taxon>Viridiplantae</taxon>
        <taxon>Streptophyta</taxon>
        <taxon>Embryophyta</taxon>
        <taxon>Tracheophyta</taxon>
        <taxon>Spermatophyta</taxon>
        <taxon>Magnoliopsida</taxon>
        <taxon>eudicotyledons</taxon>
        <taxon>Gunneridae</taxon>
        <taxon>Pentapetalae</taxon>
        <taxon>rosids</taxon>
        <taxon>fabids</taxon>
        <taxon>Malpighiales</taxon>
        <taxon>Salicaceae</taxon>
        <taxon>Saliceae</taxon>
        <taxon>Populus</taxon>
    </lineage>
</organism>
<sequence length="127" mass="14376">MENSLQKLIKTFESDITVGSKVMDLLSRYSGRVSGIARLDVFVVCRWQRPTGDHRRGVAIPSYTMEKSLQKLLKTFERDPMVESKVMDLLSRYSGVSVASLDRRSSSWSSDSTLLHGKQPTETHLNI</sequence>
<dbReference type="EMBL" id="RCHU02000018">
    <property type="protein sequence ID" value="KAL3566426.1"/>
    <property type="molecule type" value="Genomic_DNA"/>
</dbReference>
<accession>A0ACC4AJR5</accession>
<evidence type="ECO:0000313" key="2">
    <source>
        <dbReference type="Proteomes" id="UP000309997"/>
    </source>
</evidence>
<comment type="caution">
    <text evidence="1">The sequence shown here is derived from an EMBL/GenBank/DDBJ whole genome shotgun (WGS) entry which is preliminary data.</text>
</comment>
<evidence type="ECO:0000313" key="1">
    <source>
        <dbReference type="EMBL" id="KAL3566426.1"/>
    </source>
</evidence>
<keyword evidence="2" id="KW-1185">Reference proteome</keyword>
<protein>
    <submittedName>
        <fullName evidence="1">Uncharacterized protein</fullName>
    </submittedName>
</protein>
<proteinExistence type="predicted"/>